<feature type="transmembrane region" description="Helical" evidence="1">
    <location>
        <begin position="197"/>
        <end position="216"/>
    </location>
</feature>
<gene>
    <name evidence="2" type="ORF">SADO_06452</name>
</gene>
<name>A0ABV2AZ22_9GAMM</name>
<dbReference type="Pfam" id="PF03594">
    <property type="entry name" value="BenE"/>
    <property type="match status" value="1"/>
</dbReference>
<keyword evidence="3" id="KW-1185">Reference proteome</keyword>
<feature type="transmembrane region" description="Helical" evidence="1">
    <location>
        <begin position="123"/>
        <end position="141"/>
    </location>
</feature>
<dbReference type="PANTHER" id="PTHR30199">
    <property type="entry name" value="MFS FAMILY TRANSPORTER, PREDICTED SUBSTRATE BENZOATE"/>
    <property type="match status" value="1"/>
</dbReference>
<organism evidence="2 3">
    <name type="scientific">Salinisphaera dokdonensis CL-ES53</name>
    <dbReference type="NCBI Taxonomy" id="1304272"/>
    <lineage>
        <taxon>Bacteria</taxon>
        <taxon>Pseudomonadati</taxon>
        <taxon>Pseudomonadota</taxon>
        <taxon>Gammaproteobacteria</taxon>
        <taxon>Salinisphaerales</taxon>
        <taxon>Salinisphaeraceae</taxon>
        <taxon>Salinisphaera</taxon>
    </lineage>
</organism>
<dbReference type="Proteomes" id="UP001460888">
    <property type="component" value="Unassembled WGS sequence"/>
</dbReference>
<feature type="transmembrane region" description="Helical" evidence="1">
    <location>
        <begin position="148"/>
        <end position="166"/>
    </location>
</feature>
<keyword evidence="1" id="KW-0812">Transmembrane</keyword>
<feature type="transmembrane region" description="Helical" evidence="1">
    <location>
        <begin position="349"/>
        <end position="367"/>
    </location>
</feature>
<feature type="transmembrane region" description="Helical" evidence="1">
    <location>
        <begin position="35"/>
        <end position="61"/>
    </location>
</feature>
<feature type="transmembrane region" description="Helical" evidence="1">
    <location>
        <begin position="172"/>
        <end position="190"/>
    </location>
</feature>
<feature type="transmembrane region" description="Helical" evidence="1">
    <location>
        <begin position="73"/>
        <end position="92"/>
    </location>
</feature>
<feature type="transmembrane region" description="Helical" evidence="1">
    <location>
        <begin position="322"/>
        <end position="343"/>
    </location>
</feature>
<accession>A0ABV2AZ22</accession>
<dbReference type="NCBIfam" id="TIGR00843">
    <property type="entry name" value="benE"/>
    <property type="match status" value="1"/>
</dbReference>
<comment type="caution">
    <text evidence="2">The sequence shown here is derived from an EMBL/GenBank/DDBJ whole genome shotgun (WGS) entry which is preliminary data.</text>
</comment>
<dbReference type="EMBL" id="APND01000002">
    <property type="protein sequence ID" value="MES1928873.1"/>
    <property type="molecule type" value="Genomic_DNA"/>
</dbReference>
<feature type="transmembrane region" description="Helical" evidence="1">
    <location>
        <begin position="236"/>
        <end position="255"/>
    </location>
</feature>
<feature type="transmembrane region" description="Helical" evidence="1">
    <location>
        <begin position="379"/>
        <end position="412"/>
    </location>
</feature>
<reference evidence="2 3" key="1">
    <citation type="submission" date="2013-03" db="EMBL/GenBank/DDBJ databases">
        <title>Salinisphaera dokdonensis CL-ES53 Genome Sequencing.</title>
        <authorList>
            <person name="Li C."/>
            <person name="Lai Q."/>
            <person name="Shao Z."/>
        </authorList>
    </citation>
    <scope>NUCLEOTIDE SEQUENCE [LARGE SCALE GENOMIC DNA]</scope>
    <source>
        <strain evidence="2 3">CL-ES53</strain>
    </source>
</reference>
<proteinExistence type="predicted"/>
<dbReference type="InterPro" id="IPR004711">
    <property type="entry name" value="Benzoate_Transporter"/>
</dbReference>
<keyword evidence="1" id="KW-1133">Transmembrane helix</keyword>
<evidence type="ECO:0000313" key="3">
    <source>
        <dbReference type="Proteomes" id="UP001460888"/>
    </source>
</evidence>
<keyword evidence="1" id="KW-0472">Membrane</keyword>
<evidence type="ECO:0000313" key="2">
    <source>
        <dbReference type="EMBL" id="MES1928873.1"/>
    </source>
</evidence>
<sequence length="432" mass="43650">MSEEEMMNEQQIASDSAMAGEPSFRKGLGALGGALTLKAFSAGTVAAIFGCTGPALIIISAADSGHLSGGQTVAWLMSVYILGALISLVMALRYRQPITGAYSIPGAAILVGALGTVNFNEAVGAFIMSGFVILALGLSGVIGRIMRWLPMPIVMAMIAGALIRFGTGAVDAVGNAPAVAGSAVLAYLLAARLLRSVPPVLAALVVGLVAALAFGMLQPADVPLAFTGPELTAPAFTLNGFLAISLPLSLLIIGAENAQATGVLMAEGYRPPVNAMTIISGIGGILAGIFGGHNANIAGPMTAICSSEEAGDDKEKRFGATIVNAVLFGVFGLVAGAAVPFVLALPKPLIMVVGGLAMISVLLLAFQQAFSRQLGHQTGAFVALVVAMSNMTLFGISAPFWALVFGVLVSLILERPASASGEGQSTAATGTH</sequence>
<dbReference type="PANTHER" id="PTHR30199:SF0">
    <property type="entry name" value="INNER MEMBRANE PROTEIN YDCO"/>
    <property type="match status" value="1"/>
</dbReference>
<protein>
    <submittedName>
        <fullName evidence="2">Benzoate transporter</fullName>
    </submittedName>
</protein>
<feature type="transmembrane region" description="Helical" evidence="1">
    <location>
        <begin position="99"/>
        <end position="117"/>
    </location>
</feature>
<evidence type="ECO:0000256" key="1">
    <source>
        <dbReference type="SAM" id="Phobius"/>
    </source>
</evidence>